<protein>
    <submittedName>
        <fullName evidence="1">Uncharacterized protein</fullName>
    </submittedName>
</protein>
<proteinExistence type="predicted"/>
<dbReference type="EMBL" id="JXQK01000061">
    <property type="protein sequence ID" value="KIP61956.1"/>
    <property type="molecule type" value="Genomic_DNA"/>
</dbReference>
<sequence>MTTNRLIRGMIWLSRIGCCRGFGIQSPWAYSLVRYVINEHYPYYAYERLAKDFPEADAVRRKMGEFFLRLANHAQPEMVVAVGFDDEDMKRDKAYFRAGCNSLRWTGIGPCDADPVLETLENAPGMHILHANAPAIDAEWLTEAVKRLRTGDFVVVDRLNYNKAVWQDVVGRLQNIVSFDMYYCGLVYVDPKRYKQNYKINF</sequence>
<gene>
    <name evidence="1" type="ORF">ST44_08545</name>
</gene>
<dbReference type="AlphaFoldDB" id="A0A0D0IZ69"/>
<comment type="caution">
    <text evidence="1">The sequence shown here is derived from an EMBL/GenBank/DDBJ whole genome shotgun (WGS) entry which is preliminary data.</text>
</comment>
<accession>A0A0D0IZ69</accession>
<keyword evidence="2" id="KW-1185">Reference proteome</keyword>
<evidence type="ECO:0000313" key="1">
    <source>
        <dbReference type="EMBL" id="KIP61956.1"/>
    </source>
</evidence>
<organism evidence="1 2">
    <name type="scientific">Prevotella pectinovora</name>
    <dbReference type="NCBI Taxonomy" id="1602169"/>
    <lineage>
        <taxon>Bacteria</taxon>
        <taxon>Pseudomonadati</taxon>
        <taxon>Bacteroidota</taxon>
        <taxon>Bacteroidia</taxon>
        <taxon>Bacteroidales</taxon>
        <taxon>Prevotellaceae</taxon>
        <taxon>Prevotella</taxon>
    </lineage>
</organism>
<dbReference type="Proteomes" id="UP000032046">
    <property type="component" value="Unassembled WGS sequence"/>
</dbReference>
<evidence type="ECO:0000313" key="2">
    <source>
        <dbReference type="Proteomes" id="UP000032046"/>
    </source>
</evidence>
<dbReference type="STRING" id="1602171.ST44_08545"/>
<reference evidence="1 2" key="1">
    <citation type="submission" date="2015-01" db="EMBL/GenBank/DDBJ databases">
        <title>Comparative genomics of non-oral Prevotella species.</title>
        <authorList>
            <person name="Accetto T."/>
            <person name="Nograsek B."/>
            <person name="Avgustin G."/>
        </authorList>
    </citation>
    <scope>NUCLEOTIDE SEQUENCE [LARGE SCALE GENOMIC DNA]</scope>
    <source>
        <strain evidence="1 2">P5-119</strain>
    </source>
</reference>
<name>A0A0D0IZ69_9BACT</name>